<dbReference type="EMBL" id="OOIN01000007">
    <property type="protein sequence ID" value="SPO24391.1"/>
    <property type="molecule type" value="Genomic_DNA"/>
</dbReference>
<keyword evidence="1" id="KW-0732">Signal</keyword>
<dbReference type="AlphaFoldDB" id="A0A5C3E4N9"/>
<name>A0A5C3E4N9_9BASI</name>
<feature type="chain" id="PRO_5022864134" evidence="1">
    <location>
        <begin position="32"/>
        <end position="138"/>
    </location>
</feature>
<reference evidence="2 3" key="1">
    <citation type="submission" date="2018-03" db="EMBL/GenBank/DDBJ databases">
        <authorList>
            <person name="Guldener U."/>
        </authorList>
    </citation>
    <scope>NUCLEOTIDE SEQUENCE [LARGE SCALE GENOMIC DNA]</scope>
    <source>
        <strain evidence="2 3">NBRC100155</strain>
    </source>
</reference>
<accession>A0A5C3E4N9</accession>
<sequence length="138" mass="15563">MAIFGKRNVSPLVLIVILTLFNGLFWQVVEAHGEVQIGGECNWRKNCQQFVDGAGFDWANHEVTCAVPATQSPEHCNSNKHERNDFWGTCKAIGTLDPQEYGCPCGVHGPDCPFVSTLNRIFWPQNWIKDAWANLQHH</sequence>
<proteinExistence type="predicted"/>
<feature type="signal peptide" evidence="1">
    <location>
        <begin position="1"/>
        <end position="31"/>
    </location>
</feature>
<evidence type="ECO:0000256" key="1">
    <source>
        <dbReference type="SAM" id="SignalP"/>
    </source>
</evidence>
<dbReference type="Proteomes" id="UP000324022">
    <property type="component" value="Unassembled WGS sequence"/>
</dbReference>
<organism evidence="2 3">
    <name type="scientific">Ustilago trichophora</name>
    <dbReference type="NCBI Taxonomy" id="86804"/>
    <lineage>
        <taxon>Eukaryota</taxon>
        <taxon>Fungi</taxon>
        <taxon>Dikarya</taxon>
        <taxon>Basidiomycota</taxon>
        <taxon>Ustilaginomycotina</taxon>
        <taxon>Ustilaginomycetes</taxon>
        <taxon>Ustilaginales</taxon>
        <taxon>Ustilaginaceae</taxon>
        <taxon>Ustilago</taxon>
    </lineage>
</organism>
<evidence type="ECO:0000313" key="3">
    <source>
        <dbReference type="Proteomes" id="UP000324022"/>
    </source>
</evidence>
<evidence type="ECO:0000313" key="2">
    <source>
        <dbReference type="EMBL" id="SPO24391.1"/>
    </source>
</evidence>
<dbReference type="OrthoDB" id="2544298at2759"/>
<protein>
    <submittedName>
        <fullName evidence="2">Uncharacterized protein</fullName>
    </submittedName>
</protein>
<keyword evidence="3" id="KW-1185">Reference proteome</keyword>
<gene>
    <name evidence="2" type="ORF">UTRI_03659</name>
</gene>